<comment type="caution">
    <text evidence="1">The sequence shown here is derived from an EMBL/GenBank/DDBJ whole genome shotgun (WGS) entry which is preliminary data.</text>
</comment>
<reference evidence="1 2" key="1">
    <citation type="journal article" date="2011" name="PLoS Pathog.">
        <title>Dynamic evolution of pathogenicity revealed by sequencing and comparative genomics of 19 Pseudomonas syringae isolates.</title>
        <authorList>
            <person name="Baltrus D.A."/>
            <person name="Nishimura M.T."/>
            <person name="Romanchuk A."/>
            <person name="Chang J.H."/>
            <person name="Mukhtar M.S."/>
            <person name="Cherkis K."/>
            <person name="Roach J."/>
            <person name="Grant S.R."/>
            <person name="Jones C.D."/>
            <person name="Dangl J.L."/>
        </authorList>
    </citation>
    <scope>NUCLEOTIDE SEQUENCE [LARGE SCALE GENOMIC DNA]</scope>
    <source>
        <strain evidence="1 2">301020</strain>
    </source>
</reference>
<proteinExistence type="predicted"/>
<evidence type="ECO:0000313" key="1">
    <source>
        <dbReference type="EMBL" id="EGH26935.1"/>
    </source>
</evidence>
<protein>
    <submittedName>
        <fullName evidence="1">Uncharacterized protein</fullName>
    </submittedName>
</protein>
<evidence type="ECO:0000313" key="2">
    <source>
        <dbReference type="Proteomes" id="UP000003465"/>
    </source>
</evidence>
<name>A0A656GN87_PSEA0</name>
<feature type="non-terminal residue" evidence="1">
    <location>
        <position position="34"/>
    </location>
</feature>
<feature type="non-terminal residue" evidence="1">
    <location>
        <position position="1"/>
    </location>
</feature>
<gene>
    <name evidence="1" type="ORF">PSYMO_37826</name>
</gene>
<dbReference type="AlphaFoldDB" id="A0A656GN87"/>
<accession>A0A656GN87</accession>
<dbReference type="EMBL" id="AEAG01003077">
    <property type="protein sequence ID" value="EGH26935.1"/>
    <property type="molecule type" value="Genomic_DNA"/>
</dbReference>
<organism evidence="1 2">
    <name type="scientific">Pseudomonas amygdali pv. mori str. 301020</name>
    <dbReference type="NCBI Taxonomy" id="629261"/>
    <lineage>
        <taxon>Bacteria</taxon>
        <taxon>Pseudomonadati</taxon>
        <taxon>Pseudomonadota</taxon>
        <taxon>Gammaproteobacteria</taxon>
        <taxon>Pseudomonadales</taxon>
        <taxon>Pseudomonadaceae</taxon>
        <taxon>Pseudomonas</taxon>
        <taxon>Pseudomonas amygdali</taxon>
    </lineage>
</organism>
<dbReference type="Proteomes" id="UP000003465">
    <property type="component" value="Unassembled WGS sequence"/>
</dbReference>
<sequence>AIPCGVDLQQVRMDVNRARINDPLLAQEVADFTN</sequence>